<dbReference type="AlphaFoldDB" id="A0A929KY87"/>
<name>A0A929KY87_9SPHI</name>
<comment type="caution">
    <text evidence="1">The sequence shown here is derived from an EMBL/GenBank/DDBJ whole genome shotgun (WGS) entry which is preliminary data.</text>
</comment>
<accession>A0A929KY87</accession>
<proteinExistence type="predicted"/>
<evidence type="ECO:0000313" key="2">
    <source>
        <dbReference type="Proteomes" id="UP000622475"/>
    </source>
</evidence>
<dbReference type="EMBL" id="JADFFL010000002">
    <property type="protein sequence ID" value="MBE9661094.1"/>
    <property type="molecule type" value="Genomic_DNA"/>
</dbReference>
<protein>
    <submittedName>
        <fullName evidence="1">Uncharacterized protein</fullName>
    </submittedName>
</protein>
<organism evidence="1 2">
    <name type="scientific">Mucilaginibacter myungsuensis</name>
    <dbReference type="NCBI Taxonomy" id="649104"/>
    <lineage>
        <taxon>Bacteria</taxon>
        <taxon>Pseudomonadati</taxon>
        <taxon>Bacteroidota</taxon>
        <taxon>Sphingobacteriia</taxon>
        <taxon>Sphingobacteriales</taxon>
        <taxon>Sphingobacteriaceae</taxon>
        <taxon>Mucilaginibacter</taxon>
    </lineage>
</organism>
<evidence type="ECO:0000313" key="1">
    <source>
        <dbReference type="EMBL" id="MBE9661094.1"/>
    </source>
</evidence>
<dbReference type="Proteomes" id="UP000622475">
    <property type="component" value="Unassembled WGS sequence"/>
</dbReference>
<reference evidence="1" key="1">
    <citation type="submission" date="2020-10" db="EMBL/GenBank/DDBJ databases">
        <title>Mucilaginibacter mali sp. nov., isolated from rhizosphere soil of apple orchard.</title>
        <authorList>
            <person name="Lee J.-S."/>
            <person name="Kim H.S."/>
            <person name="Kim J.-S."/>
        </authorList>
    </citation>
    <scope>NUCLEOTIDE SEQUENCE</scope>
    <source>
        <strain evidence="1">KCTC 22746</strain>
    </source>
</reference>
<sequence length="114" mass="13127">MQISIDSAGFFTLTGADNPYRTRGPLKGQLTKAELDSLNDILHHSQLRKMHDWKQLNIAHDTPVYSIYITYNKEFLSIYTARPPSNMMALINFLLPFYQRLPVKVKVKTVTLTN</sequence>
<gene>
    <name evidence="1" type="ORF">IRJ16_04295</name>
</gene>
<keyword evidence="2" id="KW-1185">Reference proteome</keyword>
<dbReference type="RefSeq" id="WP_194110303.1">
    <property type="nucleotide sequence ID" value="NZ_JADFFL010000002.1"/>
</dbReference>